<feature type="domain" description="P-type ATPase A" evidence="7">
    <location>
        <begin position="100"/>
        <end position="198"/>
    </location>
</feature>
<dbReference type="InterPro" id="IPR044492">
    <property type="entry name" value="P_typ_ATPase_HD_dom"/>
</dbReference>
<feature type="transmembrane region" description="Helical" evidence="6">
    <location>
        <begin position="246"/>
        <end position="276"/>
    </location>
</feature>
<dbReference type="InterPro" id="IPR023299">
    <property type="entry name" value="ATPase_P-typ_cyto_dom_N"/>
</dbReference>
<comment type="subcellular location">
    <subcellularLocation>
        <location evidence="1">Membrane</location>
        <topology evidence="1">Multi-pass membrane protein</topology>
    </subcellularLocation>
</comment>
<feature type="transmembrane region" description="Helical" evidence="6">
    <location>
        <begin position="750"/>
        <end position="769"/>
    </location>
</feature>
<evidence type="ECO:0000256" key="4">
    <source>
        <dbReference type="ARBA" id="ARBA00022989"/>
    </source>
</evidence>
<dbReference type="SFLD" id="SFLDF00027">
    <property type="entry name" value="p-type_atpase"/>
    <property type="match status" value="1"/>
</dbReference>
<dbReference type="NCBIfam" id="TIGR01494">
    <property type="entry name" value="ATPase_P-type"/>
    <property type="match status" value="2"/>
</dbReference>
<proteinExistence type="predicted"/>
<keyword evidence="3" id="KW-1278">Translocase</keyword>
<dbReference type="Pfam" id="PF00702">
    <property type="entry name" value="Hydrolase"/>
    <property type="match status" value="1"/>
</dbReference>
<evidence type="ECO:0000256" key="5">
    <source>
        <dbReference type="ARBA" id="ARBA00023136"/>
    </source>
</evidence>
<feature type="transmembrane region" description="Helical" evidence="6">
    <location>
        <begin position="659"/>
        <end position="681"/>
    </location>
</feature>
<dbReference type="SUPFAM" id="SSF56784">
    <property type="entry name" value="HAD-like"/>
    <property type="match status" value="1"/>
</dbReference>
<organism evidence="8 9">
    <name type="scientific">Youngiibacter multivorans</name>
    <dbReference type="NCBI Taxonomy" id="937251"/>
    <lineage>
        <taxon>Bacteria</taxon>
        <taxon>Bacillati</taxon>
        <taxon>Bacillota</taxon>
        <taxon>Clostridia</taxon>
        <taxon>Eubacteriales</taxon>
        <taxon>Clostridiaceae</taxon>
        <taxon>Youngiibacter</taxon>
    </lineage>
</organism>
<dbReference type="PROSITE" id="PS00154">
    <property type="entry name" value="ATPASE_E1_E2"/>
    <property type="match status" value="1"/>
</dbReference>
<keyword evidence="5 6" id="KW-0472">Membrane</keyword>
<dbReference type="Gene3D" id="3.40.50.1000">
    <property type="entry name" value="HAD superfamily/HAD-like"/>
    <property type="match status" value="1"/>
</dbReference>
<evidence type="ECO:0000256" key="6">
    <source>
        <dbReference type="SAM" id="Phobius"/>
    </source>
</evidence>
<feature type="transmembrane region" description="Helical" evidence="6">
    <location>
        <begin position="69"/>
        <end position="87"/>
    </location>
</feature>
<sequence>MGENTRYSVSGLTEAEVRQRVEDGRVNAYVQKASRTYAEIIRSNVLTRFNAVLGGLFLVVIILGSINDALFGMVLILNSLIGIIQEIRAKKTLDALSLISAPKAKVIREGSQIEIPYDQVVVDDLLVLHPGDQVVVDGTVVSSAGLELDESMLTGESLPVGKVSGDELFSGSHTVAGTGRYLAVKVGSEAYAQELADKARKFSLSKSELREGIDRLLKWIFWSIVPVAMLLFYSQVRAGLSIHDTFIGTVAGIVGIIPQGLVLLTSIAFAISVITLGRQRVLVQELPAVEVLARVDVLCVDKTGTLTDGTLQTCEIVELEEGLDLSSILGAICNASIHKNPTIAAIEVNYPDPHWPLTGSVPFSSERKWSYAGFGEHGHWILGAPEMLLDGKETSGKIKETHEAYAKKGYRVLMLARSESAPANSVLPDSLVPVALILIAERVRKDVAEAMKFFREQGVAIKVISGDNPSTAHSVARRAGITNGGDAYDVRFMPEDEAEVAEIMEAYDVFGRVTPYQKQKMVKALQSKGHVVAMTGDGVNDVLALKDADLGMAVGSGVAATKSVARIVLLDGKFATLPRIVAEGRRLIANIELVANLFLVKTVCVMLIDLVTSVTGMPFPFLPRHLSLVSEITIGIPAFFLALAPNIKRYKPGFVDRILHFVIPIGSIAAIFTMASFYLALNGGASLEESRTAATLTLLLSSMWVLIILARPITRLRILLVASMNILMVMVFFVPFMRNFFALDFPQFKILLITGIMTLVSIVVIEAYWRLRIRSKVSESDKGRG</sequence>
<dbReference type="SFLD" id="SFLDG00002">
    <property type="entry name" value="C1.7:_P-type_atpase_like"/>
    <property type="match status" value="1"/>
</dbReference>
<dbReference type="InterPro" id="IPR036412">
    <property type="entry name" value="HAD-like_sf"/>
</dbReference>
<dbReference type="PRINTS" id="PR00119">
    <property type="entry name" value="CATATPASE"/>
</dbReference>
<dbReference type="Gene3D" id="3.40.1110.10">
    <property type="entry name" value="Calcium-transporting ATPase, cytoplasmic domain N"/>
    <property type="match status" value="1"/>
</dbReference>
<dbReference type="SFLD" id="SFLDS00003">
    <property type="entry name" value="Haloacid_Dehalogenase"/>
    <property type="match status" value="1"/>
</dbReference>
<dbReference type="EMBL" id="JAGGKC010000038">
    <property type="protein sequence ID" value="MBP1920750.1"/>
    <property type="molecule type" value="Genomic_DNA"/>
</dbReference>
<feature type="transmembrane region" description="Helical" evidence="6">
    <location>
        <begin position="718"/>
        <end position="738"/>
    </location>
</feature>
<dbReference type="Gene3D" id="2.70.150.10">
    <property type="entry name" value="Calcium-transporting ATPase, cytoplasmic transduction domain A"/>
    <property type="match status" value="1"/>
</dbReference>
<dbReference type="Gene3D" id="1.20.1110.10">
    <property type="entry name" value="Calcium-transporting ATPase, transmembrane domain"/>
    <property type="match status" value="1"/>
</dbReference>
<feature type="transmembrane region" description="Helical" evidence="6">
    <location>
        <begin position="628"/>
        <end position="647"/>
    </location>
</feature>
<dbReference type="InterPro" id="IPR023214">
    <property type="entry name" value="HAD_sf"/>
</dbReference>
<dbReference type="RefSeq" id="WP_209460910.1">
    <property type="nucleotide sequence ID" value="NZ_JAGGKC010000038.1"/>
</dbReference>
<dbReference type="Pfam" id="PF00122">
    <property type="entry name" value="E1-E2_ATPase"/>
    <property type="match status" value="1"/>
</dbReference>
<feature type="transmembrane region" description="Helical" evidence="6">
    <location>
        <begin position="587"/>
        <end position="608"/>
    </location>
</feature>
<gene>
    <name evidence="8" type="ORF">J2Z34_003265</name>
</gene>
<evidence type="ECO:0000256" key="3">
    <source>
        <dbReference type="ARBA" id="ARBA00022967"/>
    </source>
</evidence>
<protein>
    <submittedName>
        <fullName evidence="8">Cation-transporting ATPase E</fullName>
        <ecNumber evidence="8">3.6.3.-</ecNumber>
    </submittedName>
</protein>
<evidence type="ECO:0000313" key="8">
    <source>
        <dbReference type="EMBL" id="MBP1920750.1"/>
    </source>
</evidence>
<feature type="transmembrane region" description="Helical" evidence="6">
    <location>
        <begin position="693"/>
        <end position="711"/>
    </location>
</feature>
<dbReference type="EC" id="3.6.3.-" evidence="8"/>
<dbReference type="InterPro" id="IPR059000">
    <property type="entry name" value="ATPase_P-type_domA"/>
</dbReference>
<comment type="caution">
    <text evidence="8">The sequence shown here is derived from an EMBL/GenBank/DDBJ whole genome shotgun (WGS) entry which is preliminary data.</text>
</comment>
<dbReference type="InterPro" id="IPR001757">
    <property type="entry name" value="P_typ_ATPase"/>
</dbReference>
<keyword evidence="2 6" id="KW-0812">Transmembrane</keyword>
<dbReference type="GO" id="GO:0016787">
    <property type="term" value="F:hydrolase activity"/>
    <property type="evidence" value="ECO:0007669"/>
    <property type="project" value="UniProtKB-KW"/>
</dbReference>
<accession>A0ABS4G8Z5</accession>
<name>A0ABS4G8Z5_9CLOT</name>
<dbReference type="SUPFAM" id="SSF81665">
    <property type="entry name" value="Calcium ATPase, transmembrane domain M"/>
    <property type="match status" value="1"/>
</dbReference>
<keyword evidence="9" id="KW-1185">Reference proteome</keyword>
<dbReference type="InterPro" id="IPR023298">
    <property type="entry name" value="ATPase_P-typ_TM_dom_sf"/>
</dbReference>
<dbReference type="InterPro" id="IPR018303">
    <property type="entry name" value="ATPase_P-typ_P_site"/>
</dbReference>
<dbReference type="PANTHER" id="PTHR42861">
    <property type="entry name" value="CALCIUM-TRANSPORTING ATPASE"/>
    <property type="match status" value="1"/>
</dbReference>
<feature type="transmembrane region" description="Helical" evidence="6">
    <location>
        <begin position="45"/>
        <end position="63"/>
    </location>
</feature>
<dbReference type="PRINTS" id="PR00120">
    <property type="entry name" value="HATPASE"/>
</dbReference>
<evidence type="ECO:0000256" key="1">
    <source>
        <dbReference type="ARBA" id="ARBA00004141"/>
    </source>
</evidence>
<evidence type="ECO:0000313" key="9">
    <source>
        <dbReference type="Proteomes" id="UP001519271"/>
    </source>
</evidence>
<evidence type="ECO:0000256" key="2">
    <source>
        <dbReference type="ARBA" id="ARBA00022692"/>
    </source>
</evidence>
<keyword evidence="8" id="KW-0378">Hydrolase</keyword>
<feature type="transmembrane region" description="Helical" evidence="6">
    <location>
        <begin position="216"/>
        <end position="234"/>
    </location>
</feature>
<dbReference type="InterPro" id="IPR008250">
    <property type="entry name" value="ATPase_P-typ_transduc_dom_A_sf"/>
</dbReference>
<reference evidence="8 9" key="1">
    <citation type="submission" date="2021-03" db="EMBL/GenBank/DDBJ databases">
        <title>Genomic Encyclopedia of Type Strains, Phase IV (KMG-IV): sequencing the most valuable type-strain genomes for metagenomic binning, comparative biology and taxonomic classification.</title>
        <authorList>
            <person name="Goeker M."/>
        </authorList>
    </citation>
    <scope>NUCLEOTIDE SEQUENCE [LARGE SCALE GENOMIC DNA]</scope>
    <source>
        <strain evidence="8 9">DSM 6139</strain>
    </source>
</reference>
<evidence type="ECO:0000259" key="7">
    <source>
        <dbReference type="Pfam" id="PF00122"/>
    </source>
</evidence>
<keyword evidence="4 6" id="KW-1133">Transmembrane helix</keyword>
<dbReference type="SUPFAM" id="SSF81653">
    <property type="entry name" value="Calcium ATPase, transduction domain A"/>
    <property type="match status" value="1"/>
</dbReference>
<dbReference type="Proteomes" id="UP001519271">
    <property type="component" value="Unassembled WGS sequence"/>
</dbReference>